<dbReference type="EMBL" id="CAJC01000039">
    <property type="protein sequence ID" value="CCI51947.1"/>
    <property type="molecule type" value="Genomic_DNA"/>
</dbReference>
<dbReference type="Proteomes" id="UP000035720">
    <property type="component" value="Unassembled WGS sequence"/>
</dbReference>
<comment type="similarity">
    <text evidence="1">Belongs to the eukaryotic/archaeal PrmC-related family.</text>
</comment>
<name>A0A077MAY4_9MICO</name>
<dbReference type="GO" id="GO:0008170">
    <property type="term" value="F:N-methyltransferase activity"/>
    <property type="evidence" value="ECO:0007669"/>
    <property type="project" value="UniProtKB-ARBA"/>
</dbReference>
<dbReference type="Pfam" id="PF05175">
    <property type="entry name" value="MTS"/>
    <property type="match status" value="1"/>
</dbReference>
<feature type="domain" description="Methyltransferase small" evidence="5">
    <location>
        <begin position="142"/>
        <end position="230"/>
    </location>
</feature>
<keyword evidence="2" id="KW-0489">Methyltransferase</keyword>
<evidence type="ECO:0000256" key="4">
    <source>
        <dbReference type="ARBA" id="ARBA00022691"/>
    </source>
</evidence>
<evidence type="ECO:0000256" key="1">
    <source>
        <dbReference type="ARBA" id="ARBA00006149"/>
    </source>
</evidence>
<dbReference type="GO" id="GO:0008276">
    <property type="term" value="F:protein methyltransferase activity"/>
    <property type="evidence" value="ECO:0007669"/>
    <property type="project" value="TreeGrafter"/>
</dbReference>
<dbReference type="PANTHER" id="PTHR45875:SF1">
    <property type="entry name" value="METHYLTRANSFERASE N6AMT1"/>
    <property type="match status" value="1"/>
</dbReference>
<dbReference type="Gene3D" id="3.40.50.150">
    <property type="entry name" value="Vaccinia Virus protein VP39"/>
    <property type="match status" value="1"/>
</dbReference>
<accession>A0A077MAY4</accession>
<evidence type="ECO:0000259" key="6">
    <source>
        <dbReference type="Pfam" id="PF23186"/>
    </source>
</evidence>
<keyword evidence="9" id="KW-1185">Reference proteome</keyword>
<dbReference type="AlphaFoldDB" id="A0A077MAY4"/>
<evidence type="ECO:0000313" key="9">
    <source>
        <dbReference type="Proteomes" id="UP000035720"/>
    </source>
</evidence>
<dbReference type="CDD" id="cd02440">
    <property type="entry name" value="AdoMet_MTases"/>
    <property type="match status" value="1"/>
</dbReference>
<proteinExistence type="inferred from homology"/>
<dbReference type="GO" id="GO:0003676">
    <property type="term" value="F:nucleic acid binding"/>
    <property type="evidence" value="ECO:0007669"/>
    <property type="project" value="InterPro"/>
</dbReference>
<dbReference type="SUPFAM" id="SSF53335">
    <property type="entry name" value="S-adenosyl-L-methionine-dependent methyltransferases"/>
    <property type="match status" value="1"/>
</dbReference>
<keyword evidence="3 8" id="KW-0808">Transferase</keyword>
<dbReference type="InterPro" id="IPR007848">
    <property type="entry name" value="Small_mtfrase_dom"/>
</dbReference>
<keyword evidence="4" id="KW-0949">S-adenosyl-L-methionine</keyword>
<dbReference type="InterPro" id="IPR052190">
    <property type="entry name" value="Euk-Arch_PrmC-MTase"/>
</dbReference>
<dbReference type="GO" id="GO:0035657">
    <property type="term" value="C:eRF1 methyltransferase complex"/>
    <property type="evidence" value="ECO:0007669"/>
    <property type="project" value="TreeGrafter"/>
</dbReference>
<dbReference type="InterPro" id="IPR002052">
    <property type="entry name" value="DNA_methylase_N6_adenine_CS"/>
</dbReference>
<sequence length="496" mass="52785">MPRTADPALVAALRADLAAADFTVDRLREVLGPVAHGALSRDQVLPAEVITRGSCDPAAILVRLFTLGDPVEAELVDRALPRLSADGVVRLGLGHWEGDALVASVDLRPYGDQAHTWWVVSDQGEAATRAPLAPDHVLGIGAASTTLAQWTPRRRVTRALDLGTGCGVQALHLSTHAAEIVATDISERALDYCALTAALNGQDWDLRAGSLLNAVQGERFELIVSNPPFVITPREAGLPTYEYRDAGGHGDAVVEHLVTGLGAHLEPGGVAQLLGNWEIATGQEWTTRVHEWARASGVDVWVVQREVQDPASYAETWVRDGGHQSGSSEFNRMYAAWLADFAARDVAAIGLGVVTLHRPTTDREPFIVLQDVRGPIATPMGPSVDRGLTARVWLAEHDDADVLATAWTAAPDVTVEHHFIPGQADPRVIRVRQGGGLRHTEEIDTAAAALLSVADGELTAGAALTAIAALLEEDAVDLTARLLPVLRSWIAAGIVT</sequence>
<evidence type="ECO:0000256" key="3">
    <source>
        <dbReference type="ARBA" id="ARBA00022679"/>
    </source>
</evidence>
<dbReference type="GO" id="GO:0008757">
    <property type="term" value="F:S-adenosylmethionine-dependent methyltransferase activity"/>
    <property type="evidence" value="ECO:0007669"/>
    <property type="project" value="TreeGrafter"/>
</dbReference>
<dbReference type="InterPro" id="IPR029063">
    <property type="entry name" value="SAM-dependent_MTases_sf"/>
</dbReference>
<protein>
    <submittedName>
        <fullName evidence="8">Putative transferase</fullName>
    </submittedName>
</protein>
<dbReference type="Pfam" id="PF25004">
    <property type="entry name" value="DUF7782"/>
    <property type="match status" value="1"/>
</dbReference>
<dbReference type="PANTHER" id="PTHR45875">
    <property type="entry name" value="METHYLTRANSFERASE N6AMT1"/>
    <property type="match status" value="1"/>
</dbReference>
<dbReference type="RefSeq" id="WP_048548196.1">
    <property type="nucleotide sequence ID" value="NZ_HF571038.1"/>
</dbReference>
<dbReference type="PROSITE" id="PS00092">
    <property type="entry name" value="N6_MTASE"/>
    <property type="match status" value="1"/>
</dbReference>
<dbReference type="InterPro" id="IPR056684">
    <property type="entry name" value="DUF7782"/>
</dbReference>
<feature type="domain" description="DUF7782" evidence="7">
    <location>
        <begin position="391"/>
        <end position="495"/>
    </location>
</feature>
<evidence type="ECO:0000313" key="8">
    <source>
        <dbReference type="EMBL" id="CCI51947.1"/>
    </source>
</evidence>
<dbReference type="OrthoDB" id="129465at2"/>
<dbReference type="InterPro" id="IPR055487">
    <property type="entry name" value="DUF7059"/>
</dbReference>
<gene>
    <name evidence="8" type="ORF">BN13_1330012</name>
</gene>
<evidence type="ECO:0000259" key="7">
    <source>
        <dbReference type="Pfam" id="PF25004"/>
    </source>
</evidence>
<feature type="domain" description="DUF7059" evidence="6">
    <location>
        <begin position="19"/>
        <end position="103"/>
    </location>
</feature>
<comment type="caution">
    <text evidence="8">The sequence shown here is derived from an EMBL/GenBank/DDBJ whole genome shotgun (WGS) entry which is preliminary data.</text>
</comment>
<evidence type="ECO:0000256" key="2">
    <source>
        <dbReference type="ARBA" id="ARBA00022603"/>
    </source>
</evidence>
<reference evidence="8 9" key="1">
    <citation type="journal article" date="2013" name="ISME J.">
        <title>A metabolic model for members of the genus Tetrasphaera involved in enhanced biological phosphorus removal.</title>
        <authorList>
            <person name="Kristiansen R."/>
            <person name="Nguyen H.T.T."/>
            <person name="Saunders A.M."/>
            <person name="Nielsen J.L."/>
            <person name="Wimmer R."/>
            <person name="Le V.Q."/>
            <person name="McIlroy S.J."/>
            <person name="Petrovski S."/>
            <person name="Seviour R.J."/>
            <person name="Calteau A."/>
            <person name="Nielsen K.L."/>
            <person name="Nielsen P.H."/>
        </authorList>
    </citation>
    <scope>NUCLEOTIDE SEQUENCE [LARGE SCALE GENOMIC DNA]</scope>
    <source>
        <strain evidence="8 9">Ben 74</strain>
    </source>
</reference>
<evidence type="ECO:0000259" key="5">
    <source>
        <dbReference type="Pfam" id="PF05175"/>
    </source>
</evidence>
<dbReference type="GO" id="GO:0032259">
    <property type="term" value="P:methylation"/>
    <property type="evidence" value="ECO:0007669"/>
    <property type="project" value="UniProtKB-KW"/>
</dbReference>
<dbReference type="STRING" id="1193518.BN13_1330012"/>
<dbReference type="Pfam" id="PF23186">
    <property type="entry name" value="DUF7059"/>
    <property type="match status" value="1"/>
</dbReference>
<organism evidence="8 9">
    <name type="scientific">Nostocoides jenkinsii Ben 74</name>
    <dbReference type="NCBI Taxonomy" id="1193518"/>
    <lineage>
        <taxon>Bacteria</taxon>
        <taxon>Bacillati</taxon>
        <taxon>Actinomycetota</taxon>
        <taxon>Actinomycetes</taxon>
        <taxon>Micrococcales</taxon>
        <taxon>Intrasporangiaceae</taxon>
        <taxon>Nostocoides</taxon>
    </lineage>
</organism>